<organism evidence="2 3">
    <name type="scientific">Mariniphaga anaerophila</name>
    <dbReference type="NCBI Taxonomy" id="1484053"/>
    <lineage>
        <taxon>Bacteria</taxon>
        <taxon>Pseudomonadati</taxon>
        <taxon>Bacteroidota</taxon>
        <taxon>Bacteroidia</taxon>
        <taxon>Marinilabiliales</taxon>
        <taxon>Prolixibacteraceae</taxon>
        <taxon>Mariniphaga</taxon>
    </lineage>
</organism>
<dbReference type="Proteomes" id="UP000184164">
    <property type="component" value="Unassembled WGS sequence"/>
</dbReference>
<dbReference type="STRING" id="1484053.SAMN05444274_10581"/>
<dbReference type="CDD" id="cd07344">
    <property type="entry name" value="M48_yhfN_like"/>
    <property type="match status" value="1"/>
</dbReference>
<evidence type="ECO:0000259" key="1">
    <source>
        <dbReference type="Pfam" id="PF01863"/>
    </source>
</evidence>
<dbReference type="InterPro" id="IPR002725">
    <property type="entry name" value="YgjP-like_metallopeptidase"/>
</dbReference>
<reference evidence="2 3" key="1">
    <citation type="submission" date="2016-11" db="EMBL/GenBank/DDBJ databases">
        <authorList>
            <person name="Jaros S."/>
            <person name="Januszkiewicz K."/>
            <person name="Wedrychowicz H."/>
        </authorList>
    </citation>
    <scope>NUCLEOTIDE SEQUENCE [LARGE SCALE GENOMIC DNA]</scope>
    <source>
        <strain evidence="2 3">DSM 26910</strain>
    </source>
</reference>
<gene>
    <name evidence="2" type="ORF">SAMN05444274_10581</name>
</gene>
<dbReference type="PANTHER" id="PTHR30399:SF1">
    <property type="entry name" value="UTP PYROPHOSPHATASE"/>
    <property type="match status" value="1"/>
</dbReference>
<sequence length="232" mass="27017">MPNKVVHFKSIGPVTFFRNRRSKNMKISVKPDKSVLISFPYFISEKEALSFLSKNETWIKTQQERVSERRKKYESGEVFSTKLHTVQLLSGSENDVETAGNVVKIYSDNFESEKGRVFLDNILTQVFRYEARTLLPPRIKTLALAHNFSFNKITIRNNKRNWGSCSSQNNISLNLQMMKLPDHLIDYILLHELVHTEIKNHSEKFWKKLDQVSNGKARELAGEVKKYSTYTI</sequence>
<evidence type="ECO:0000313" key="3">
    <source>
        <dbReference type="Proteomes" id="UP000184164"/>
    </source>
</evidence>
<dbReference type="Gene3D" id="3.30.2010.10">
    <property type="entry name" value="Metalloproteases ('zincins'), catalytic domain"/>
    <property type="match status" value="1"/>
</dbReference>
<dbReference type="Pfam" id="PF01863">
    <property type="entry name" value="YgjP-like"/>
    <property type="match status" value="1"/>
</dbReference>
<dbReference type="InterPro" id="IPR053136">
    <property type="entry name" value="UTP_pyrophosphatase-like"/>
</dbReference>
<feature type="domain" description="YgjP-like metallopeptidase" evidence="1">
    <location>
        <begin position="23"/>
        <end position="213"/>
    </location>
</feature>
<protein>
    <recommendedName>
        <fullName evidence="1">YgjP-like metallopeptidase domain-containing protein</fullName>
    </recommendedName>
</protein>
<proteinExistence type="predicted"/>
<accession>A0A1M5BBZ6</accession>
<keyword evidence="3" id="KW-1185">Reference proteome</keyword>
<dbReference type="EMBL" id="FQUM01000005">
    <property type="protein sequence ID" value="SHF40039.1"/>
    <property type="molecule type" value="Genomic_DNA"/>
</dbReference>
<dbReference type="PANTHER" id="PTHR30399">
    <property type="entry name" value="UNCHARACTERIZED PROTEIN YGJP"/>
    <property type="match status" value="1"/>
</dbReference>
<name>A0A1M5BBZ6_9BACT</name>
<dbReference type="RefSeq" id="WP_073001875.1">
    <property type="nucleotide sequence ID" value="NZ_FQUM01000005.1"/>
</dbReference>
<dbReference type="OrthoDB" id="9811177at2"/>
<dbReference type="AlphaFoldDB" id="A0A1M5BBZ6"/>
<evidence type="ECO:0000313" key="2">
    <source>
        <dbReference type="EMBL" id="SHF40039.1"/>
    </source>
</evidence>